<dbReference type="Proteomes" id="UP000585614">
    <property type="component" value="Unassembled WGS sequence"/>
</dbReference>
<dbReference type="EMBL" id="JACAGC010000019">
    <property type="protein sequence ID" value="KAF6301860.1"/>
    <property type="molecule type" value="Genomic_DNA"/>
</dbReference>
<accession>A0A7J7TN97</accession>
<evidence type="ECO:0000313" key="2">
    <source>
        <dbReference type="EMBL" id="KAF6301860.1"/>
    </source>
</evidence>
<name>A0A7J7TN97_RHIFE</name>
<evidence type="ECO:0000256" key="1">
    <source>
        <dbReference type="SAM" id="MobiDB-lite"/>
    </source>
</evidence>
<proteinExistence type="predicted"/>
<comment type="caution">
    <text evidence="2">The sequence shown here is derived from an EMBL/GenBank/DDBJ whole genome shotgun (WGS) entry which is preliminary data.</text>
</comment>
<sequence>MQSSPHRVLQLAALRVRACASRAHLGARGPSVARTFPGGLAGGPRGSEQAVKVRWPGHRSAFQGPLALQARHRGSRNLREKHLLRRPMAWGGDASDGYAARSGTKKRAFVSPQPMGILLHKSA</sequence>
<dbReference type="AlphaFoldDB" id="A0A7J7TN97"/>
<reference evidence="2 3" key="1">
    <citation type="journal article" date="2020" name="Nature">
        <title>Six reference-quality genomes reveal evolution of bat adaptations.</title>
        <authorList>
            <person name="Jebb D."/>
            <person name="Huang Z."/>
            <person name="Pippel M."/>
            <person name="Hughes G.M."/>
            <person name="Lavrichenko K."/>
            <person name="Devanna P."/>
            <person name="Winkler S."/>
            <person name="Jermiin L.S."/>
            <person name="Skirmuntt E.C."/>
            <person name="Katzourakis A."/>
            <person name="Burkitt-Gray L."/>
            <person name="Ray D.A."/>
            <person name="Sullivan K.A.M."/>
            <person name="Roscito J.G."/>
            <person name="Kirilenko B.M."/>
            <person name="Davalos L.M."/>
            <person name="Corthals A.P."/>
            <person name="Power M.L."/>
            <person name="Jones G."/>
            <person name="Ransome R.D."/>
            <person name="Dechmann D.K.N."/>
            <person name="Locatelli A.G."/>
            <person name="Puechmaille S.J."/>
            <person name="Fedrigo O."/>
            <person name="Jarvis E.D."/>
            <person name="Hiller M."/>
            <person name="Vernes S.C."/>
            <person name="Myers E.W."/>
            <person name="Teeling E.C."/>
        </authorList>
    </citation>
    <scope>NUCLEOTIDE SEQUENCE [LARGE SCALE GENOMIC DNA]</scope>
    <source>
        <strain evidence="2">MRhiFer1</strain>
        <tissue evidence="2">Lung</tissue>
    </source>
</reference>
<organism evidence="2 3">
    <name type="scientific">Rhinolophus ferrumequinum</name>
    <name type="common">Greater horseshoe bat</name>
    <dbReference type="NCBI Taxonomy" id="59479"/>
    <lineage>
        <taxon>Eukaryota</taxon>
        <taxon>Metazoa</taxon>
        <taxon>Chordata</taxon>
        <taxon>Craniata</taxon>
        <taxon>Vertebrata</taxon>
        <taxon>Euteleostomi</taxon>
        <taxon>Mammalia</taxon>
        <taxon>Eutheria</taxon>
        <taxon>Laurasiatheria</taxon>
        <taxon>Chiroptera</taxon>
        <taxon>Yinpterochiroptera</taxon>
        <taxon>Rhinolophoidea</taxon>
        <taxon>Rhinolophidae</taxon>
        <taxon>Rhinolophinae</taxon>
        <taxon>Rhinolophus</taxon>
    </lineage>
</organism>
<gene>
    <name evidence="2" type="ORF">mRhiFer1_008771</name>
</gene>
<protein>
    <submittedName>
        <fullName evidence="2">Uncharacterized protein</fullName>
    </submittedName>
</protein>
<feature type="region of interest" description="Disordered" evidence="1">
    <location>
        <begin position="27"/>
        <end position="47"/>
    </location>
</feature>
<evidence type="ECO:0000313" key="3">
    <source>
        <dbReference type="Proteomes" id="UP000585614"/>
    </source>
</evidence>